<evidence type="ECO:0000313" key="2">
    <source>
        <dbReference type="EMBL" id="GAQ83319.1"/>
    </source>
</evidence>
<sequence length="209" mass="23360">MRALGFQRRQFSRTEWNFFSCKAKVEPKVDLITTAGRTGDLILVGEEGVEEPAHSAVLIDIPYFEANSRDEWSGKVWNLHNKLRLELPSPAGREALGYFLKYVYGDRRSLYKFDPTGAQLLQELLSLGDACGVPALCADVTGLVIVTATNVDSWLAWLLKEHGVDIGPIRKQVVQVMKDKLQSGMCWEDLTVEQLSTLAALQNSFLRSS</sequence>
<name>A0A1Y1I1K1_KLENI</name>
<proteinExistence type="predicted"/>
<keyword evidence="3" id="KW-1185">Reference proteome</keyword>
<evidence type="ECO:0000256" key="1">
    <source>
        <dbReference type="ARBA" id="ARBA00004906"/>
    </source>
</evidence>
<evidence type="ECO:0000313" key="3">
    <source>
        <dbReference type="Proteomes" id="UP000054558"/>
    </source>
</evidence>
<protein>
    <recommendedName>
        <fullName evidence="4">BTB domain-containing protein</fullName>
    </recommendedName>
</protein>
<accession>A0A1Y1I1K1</accession>
<dbReference type="Proteomes" id="UP000054558">
    <property type="component" value="Unassembled WGS sequence"/>
</dbReference>
<organism evidence="2 3">
    <name type="scientific">Klebsormidium nitens</name>
    <name type="common">Green alga</name>
    <name type="synonym">Ulothrix nitens</name>
    <dbReference type="NCBI Taxonomy" id="105231"/>
    <lineage>
        <taxon>Eukaryota</taxon>
        <taxon>Viridiplantae</taxon>
        <taxon>Streptophyta</taxon>
        <taxon>Klebsormidiophyceae</taxon>
        <taxon>Klebsormidiales</taxon>
        <taxon>Klebsormidiaceae</taxon>
        <taxon>Klebsormidium</taxon>
    </lineage>
</organism>
<evidence type="ECO:0008006" key="4">
    <source>
        <dbReference type="Google" id="ProtNLM"/>
    </source>
</evidence>
<reference evidence="2 3" key="1">
    <citation type="journal article" date="2014" name="Nat. Commun.">
        <title>Klebsormidium flaccidum genome reveals primary factors for plant terrestrial adaptation.</title>
        <authorList>
            <person name="Hori K."/>
            <person name="Maruyama F."/>
            <person name="Fujisawa T."/>
            <person name="Togashi T."/>
            <person name="Yamamoto N."/>
            <person name="Seo M."/>
            <person name="Sato S."/>
            <person name="Yamada T."/>
            <person name="Mori H."/>
            <person name="Tajima N."/>
            <person name="Moriyama T."/>
            <person name="Ikeuchi M."/>
            <person name="Watanabe M."/>
            <person name="Wada H."/>
            <person name="Kobayashi K."/>
            <person name="Saito M."/>
            <person name="Masuda T."/>
            <person name="Sasaki-Sekimoto Y."/>
            <person name="Mashiguchi K."/>
            <person name="Awai K."/>
            <person name="Shimojima M."/>
            <person name="Masuda S."/>
            <person name="Iwai M."/>
            <person name="Nobusawa T."/>
            <person name="Narise T."/>
            <person name="Kondo S."/>
            <person name="Saito H."/>
            <person name="Sato R."/>
            <person name="Murakawa M."/>
            <person name="Ihara Y."/>
            <person name="Oshima-Yamada Y."/>
            <person name="Ohtaka K."/>
            <person name="Satoh M."/>
            <person name="Sonobe K."/>
            <person name="Ishii M."/>
            <person name="Ohtani R."/>
            <person name="Kanamori-Sato M."/>
            <person name="Honoki R."/>
            <person name="Miyazaki D."/>
            <person name="Mochizuki H."/>
            <person name="Umetsu J."/>
            <person name="Higashi K."/>
            <person name="Shibata D."/>
            <person name="Kamiya Y."/>
            <person name="Sato N."/>
            <person name="Nakamura Y."/>
            <person name="Tabata S."/>
            <person name="Ida S."/>
            <person name="Kurokawa K."/>
            <person name="Ohta H."/>
        </authorList>
    </citation>
    <scope>NUCLEOTIDE SEQUENCE [LARGE SCALE GENOMIC DNA]</scope>
    <source>
        <strain evidence="2 3">NIES-2285</strain>
    </source>
</reference>
<dbReference type="InterPro" id="IPR011333">
    <property type="entry name" value="SKP1/BTB/POZ_sf"/>
</dbReference>
<dbReference type="Gene3D" id="3.30.710.10">
    <property type="entry name" value="Potassium Channel Kv1.1, Chain A"/>
    <property type="match status" value="1"/>
</dbReference>
<dbReference type="EMBL" id="DF237093">
    <property type="protein sequence ID" value="GAQ83319.1"/>
    <property type="molecule type" value="Genomic_DNA"/>
</dbReference>
<comment type="pathway">
    <text evidence="1">Protein modification; protein ubiquitination.</text>
</comment>
<dbReference type="AlphaFoldDB" id="A0A1Y1I1K1"/>
<gene>
    <name evidence="2" type="ORF">KFL_001440070</name>
</gene>